<dbReference type="KEGG" id="phet:94288444"/>
<evidence type="ECO:0000313" key="3">
    <source>
        <dbReference type="Proteomes" id="UP000674318"/>
    </source>
</evidence>
<dbReference type="PANTHER" id="PTHR43394:SF1">
    <property type="entry name" value="ATP-BINDING CASSETTE SUB-FAMILY B MEMBER 10, MITOCHONDRIAL"/>
    <property type="match status" value="1"/>
</dbReference>
<comment type="caution">
    <text evidence="2">The sequence shown here is derived from an EMBL/GenBank/DDBJ whole genome shotgun (WGS) entry which is preliminary data.</text>
</comment>
<reference evidence="2 3" key="1">
    <citation type="submission" date="2021-02" db="EMBL/GenBank/DDBJ databases">
        <title>Porcisia hertigi Genome sequencing and assembly.</title>
        <authorList>
            <person name="Almutairi H."/>
            <person name="Gatherer D."/>
        </authorList>
    </citation>
    <scope>NUCLEOTIDE SEQUENCE [LARGE SCALE GENOMIC DNA]</scope>
    <source>
        <strain evidence="2 3">C119</strain>
    </source>
</reference>
<dbReference type="SUPFAM" id="SSF52540">
    <property type="entry name" value="P-loop containing nucleoside triphosphate hydrolases"/>
    <property type="match status" value="1"/>
</dbReference>
<dbReference type="EMBL" id="JAFJZO010000033">
    <property type="protein sequence ID" value="KAG5495272.1"/>
    <property type="molecule type" value="Genomic_DNA"/>
</dbReference>
<dbReference type="GO" id="GO:0015421">
    <property type="term" value="F:ABC-type oligopeptide transporter activity"/>
    <property type="evidence" value="ECO:0007669"/>
    <property type="project" value="TreeGrafter"/>
</dbReference>
<evidence type="ECO:0008006" key="4">
    <source>
        <dbReference type="Google" id="ProtNLM"/>
    </source>
</evidence>
<keyword evidence="3" id="KW-1185">Reference proteome</keyword>
<dbReference type="GeneID" id="94288444"/>
<dbReference type="OrthoDB" id="6500128at2759"/>
<evidence type="ECO:0000313" key="2">
    <source>
        <dbReference type="EMBL" id="KAG5495272.1"/>
    </source>
</evidence>
<dbReference type="GO" id="GO:0005743">
    <property type="term" value="C:mitochondrial inner membrane"/>
    <property type="evidence" value="ECO:0007669"/>
    <property type="project" value="TreeGrafter"/>
</dbReference>
<feature type="region of interest" description="Disordered" evidence="1">
    <location>
        <begin position="412"/>
        <end position="433"/>
    </location>
</feature>
<proteinExistence type="predicted"/>
<accession>A0A836HZA7</accession>
<protein>
    <recommendedName>
        <fullName evidence="4">ABC transporter family-like protein</fullName>
    </recommendedName>
</protein>
<name>A0A836HZA7_9TRYP</name>
<dbReference type="InterPro" id="IPR027417">
    <property type="entry name" value="P-loop_NTPase"/>
</dbReference>
<organism evidence="2 3">
    <name type="scientific">Porcisia hertigi</name>
    <dbReference type="NCBI Taxonomy" id="2761500"/>
    <lineage>
        <taxon>Eukaryota</taxon>
        <taxon>Discoba</taxon>
        <taxon>Euglenozoa</taxon>
        <taxon>Kinetoplastea</taxon>
        <taxon>Metakinetoplastina</taxon>
        <taxon>Trypanosomatida</taxon>
        <taxon>Trypanosomatidae</taxon>
        <taxon>Leishmaniinae</taxon>
        <taxon>Porcisia</taxon>
    </lineage>
</organism>
<sequence length="1450" mass="159237">MTCGAAIWLSPNLASRLFFSGLTKISSRCFLYLHQLLCSVRRRDRVSLSVSVTVLAVVLTGLRLSKSLCFGDGMYLRQRVLLLAKLRTFVLRWEPICVAEVDACCADVDRKAAVVLSRYMGRRAAQRVEAWLAAEQVEEGSPSQSRIAPQASFSGIMPSFSLSNDMALEDMLELAYMADSVLHLTEDRQWLERFVTILQYVLLRRLSLMEEALLYRRLCERSLFPGYLSRQRCRGGVVDGERGMESSTWVAAWRLHHRPTWLTPLSGGTQFLCLPLSYFPIEAVLPYLACETWLSERLLSRMLPQWERLCVRALRGTRFPLCSPVAVHPNGTRLERMSRKIHYWFLRYTAPLLRACVARQRAAAHGFCMTELSTAAGCEGAAANDLPRSSFALLWQCLTSSCTYCLTARSKGSAPGASAAMKTSGTNGSGPPMSREKVRFVRRALLLRAASQAFVTTFQVCCPRLSVRYVTEVLVAGCSVQGRGKWLSSEITTAEGSASSYVDALLSSMAIHIGWSLVTGIAEVLLTHFTSVSGHELSMLLADASTRRLHHELLCVDEAFYSRWIRTTPNEAGGMGAASMAALPGRQSSPAVGRRVQPLLSVDDVLAVGKRGGERILALHDSMVKRTLRYAVLLGRAAVTREWRPLVGVAVMVWVNVPALISSFSVSIGYSTPSDVARLLSRREESLPTRCPVGLRLLLELLVDVEGERAAPAGTWLRGRPHLQYPYLALVACSSVWTFEHLIADTKGRVVSRLAHLRQLKTVYSAVGFHKYAVKPGIKAVTAASAIAAMQEDVRCVLYYSVYQTVRTWEDQFGAGAGEASPLLHPLLDPEETALLQQPRALSYLPAHVDYYELFSLPYRFVLRQLGLEMLFAYRAAAGMQQDSRQMAEEWWTQTLFNSPFNPLTLALHEAAQLTASCATVLLLCSKIVDGRWVVCPVSLPVLLLQVQTMQTYRDILLGGVAVQRLEDGVAPLQQLSENLPHAVVSEPAGAPLWSPFRGESPPTMSLPALQRRRRHWRHVLSARRPALCFDASDRIVGGLRLNCGVSWHHVYFAYPQLFVAPSAQDTGSAKSKNSGGVRPTLADACFVCPAVGTTAVVGPSGAGKSSLNVLLRRLYDPIAVVECDHEQESVCSAPEKGQRVYVDLNHVGAAADAEDVLVDVLRLALIESALPPPSIFQASYSQPLSPCDGHGDTLEMSLAASAPPVYSPRYWLRVQPGYIALDGIPLPLFSPTYVRQWFSWLPQTAHVEQRQSFLANVRGTATHVTVPDVQRALRMCGCDGFMEEKRCSLRDAVGSLSRGESQRVALASVVAALLARCRLELLHGVPFQEIPGSTVAAEAAAGGLVLDEPTSHLDAANEQRLLSALATLQGESEAAESRTDRGLSLFVWIISHRMSSLRSARHMVVVEGGHITASGPPEEVTKTNIFAKTQVELQRLDEVSPSAHISTAD</sequence>
<dbReference type="PANTHER" id="PTHR43394">
    <property type="entry name" value="ATP-DEPENDENT PERMEASE MDL1, MITOCHONDRIAL"/>
    <property type="match status" value="1"/>
</dbReference>
<dbReference type="Gene3D" id="3.40.50.300">
    <property type="entry name" value="P-loop containing nucleotide triphosphate hydrolases"/>
    <property type="match status" value="1"/>
</dbReference>
<gene>
    <name evidence="2" type="ORF">JKF63_02328</name>
</gene>
<evidence type="ECO:0000256" key="1">
    <source>
        <dbReference type="SAM" id="MobiDB-lite"/>
    </source>
</evidence>
<dbReference type="Proteomes" id="UP000674318">
    <property type="component" value="Unassembled WGS sequence"/>
</dbReference>
<dbReference type="RefSeq" id="XP_067754524.1">
    <property type="nucleotide sequence ID" value="XM_067898367.1"/>
</dbReference>
<dbReference type="InterPro" id="IPR039421">
    <property type="entry name" value="Type_1_exporter"/>
</dbReference>
<dbReference type="GO" id="GO:0090374">
    <property type="term" value="P:oligopeptide export from mitochondrion"/>
    <property type="evidence" value="ECO:0007669"/>
    <property type="project" value="TreeGrafter"/>
</dbReference>